<keyword evidence="3" id="KW-0812">Transmembrane</keyword>
<evidence type="ECO:0000256" key="4">
    <source>
        <dbReference type="ARBA" id="ARBA00022989"/>
    </source>
</evidence>
<evidence type="ECO:0000313" key="7">
    <source>
        <dbReference type="Proteomes" id="UP000002280"/>
    </source>
</evidence>
<keyword evidence="5" id="KW-0472">Membrane</keyword>
<evidence type="ECO:0000313" key="6">
    <source>
        <dbReference type="Ensembl" id="ENSMODP00000044899.1"/>
    </source>
</evidence>
<reference evidence="6 7" key="1">
    <citation type="journal article" date="2007" name="Nature">
        <title>Genome of the marsupial Monodelphis domestica reveals innovation in non-coding sequences.</title>
        <authorList>
            <person name="Mikkelsen T.S."/>
            <person name="Wakefield M.J."/>
            <person name="Aken B."/>
            <person name="Amemiya C.T."/>
            <person name="Chang J.L."/>
            <person name="Duke S."/>
            <person name="Garber M."/>
            <person name="Gentles A.J."/>
            <person name="Goodstadt L."/>
            <person name="Heger A."/>
            <person name="Jurka J."/>
            <person name="Kamal M."/>
            <person name="Mauceli E."/>
            <person name="Searle S.M."/>
            <person name="Sharpe T."/>
            <person name="Baker M.L."/>
            <person name="Batzer M.A."/>
            <person name="Benos P.V."/>
            <person name="Belov K."/>
            <person name="Clamp M."/>
            <person name="Cook A."/>
            <person name="Cuff J."/>
            <person name="Das R."/>
            <person name="Davidow L."/>
            <person name="Deakin J.E."/>
            <person name="Fazzari M.J."/>
            <person name="Glass J.L."/>
            <person name="Grabherr M."/>
            <person name="Greally J.M."/>
            <person name="Gu W."/>
            <person name="Hore T.A."/>
            <person name="Huttley G.A."/>
            <person name="Kleber M."/>
            <person name="Jirtle R.L."/>
            <person name="Koina E."/>
            <person name="Lee J.T."/>
            <person name="Mahony S."/>
            <person name="Marra M.A."/>
            <person name="Miller R.D."/>
            <person name="Nicholls R.D."/>
            <person name="Oda M."/>
            <person name="Papenfuss A.T."/>
            <person name="Parra Z.E."/>
            <person name="Pollock D.D."/>
            <person name="Ray D.A."/>
            <person name="Schein J.E."/>
            <person name="Speed T.P."/>
            <person name="Thompson K."/>
            <person name="VandeBerg J.L."/>
            <person name="Wade C.M."/>
            <person name="Walker J.A."/>
            <person name="Waters P.D."/>
            <person name="Webber C."/>
            <person name="Weidman J.R."/>
            <person name="Xie X."/>
            <person name="Zody M.C."/>
            <person name="Baldwin J."/>
            <person name="Abdouelleil A."/>
            <person name="Abdulkadir J."/>
            <person name="Abebe A."/>
            <person name="Abera B."/>
            <person name="Abreu J."/>
            <person name="Acer S.C."/>
            <person name="Aftuck L."/>
            <person name="Alexander A."/>
            <person name="An P."/>
            <person name="Anderson E."/>
            <person name="Anderson S."/>
            <person name="Arachi H."/>
            <person name="Azer M."/>
            <person name="Bachantsang P."/>
            <person name="Barry A."/>
            <person name="Bayul T."/>
            <person name="Berlin A."/>
            <person name="Bessette D."/>
            <person name="Bloom T."/>
            <person name="Bloom T."/>
            <person name="Boguslavskiy L."/>
            <person name="Bonnet C."/>
            <person name="Boukhgalter B."/>
            <person name="Bourzgui I."/>
            <person name="Brown A."/>
            <person name="Cahill P."/>
            <person name="Channer S."/>
            <person name="Cheshatsang Y."/>
            <person name="Chuda L."/>
            <person name="Citroen M."/>
            <person name="Collymore A."/>
            <person name="Cooke P."/>
            <person name="Costello M."/>
            <person name="D'Aco K."/>
            <person name="Daza R."/>
            <person name="De Haan G."/>
            <person name="DeGray S."/>
            <person name="DeMaso C."/>
            <person name="Dhargay N."/>
            <person name="Dooley K."/>
            <person name="Dooley E."/>
            <person name="Doricent M."/>
            <person name="Dorje P."/>
            <person name="Dorjee K."/>
            <person name="Dupes A."/>
            <person name="Elong R."/>
            <person name="Falk J."/>
            <person name="Farina A."/>
            <person name="Faro S."/>
            <person name="Ferguson D."/>
            <person name="Fisher S."/>
            <person name="Foley C.D."/>
            <person name="Franke A."/>
            <person name="Friedrich D."/>
            <person name="Gadbois L."/>
            <person name="Gearin G."/>
            <person name="Gearin C.R."/>
            <person name="Giannoukos G."/>
            <person name="Goode T."/>
            <person name="Graham J."/>
            <person name="Grandbois E."/>
            <person name="Grewal S."/>
            <person name="Gyaltsen K."/>
            <person name="Hafez N."/>
            <person name="Hagos B."/>
            <person name="Hall J."/>
            <person name="Henson C."/>
            <person name="Hollinger A."/>
            <person name="Honan T."/>
            <person name="Huard M.D."/>
            <person name="Hughes L."/>
            <person name="Hurhula B."/>
            <person name="Husby M.E."/>
            <person name="Kamat A."/>
            <person name="Kanga B."/>
            <person name="Kashin S."/>
            <person name="Khazanovich D."/>
            <person name="Kisner P."/>
            <person name="Lance K."/>
            <person name="Lara M."/>
            <person name="Lee W."/>
            <person name="Lennon N."/>
            <person name="Letendre F."/>
            <person name="LeVine R."/>
            <person name="Lipovsky A."/>
            <person name="Liu X."/>
            <person name="Liu J."/>
            <person name="Liu S."/>
            <person name="Lokyitsang T."/>
            <person name="Lokyitsang Y."/>
            <person name="Lubonja R."/>
            <person name="Lui A."/>
            <person name="MacDonald P."/>
            <person name="Magnisalis V."/>
            <person name="Maru K."/>
            <person name="Matthews C."/>
            <person name="McCusker W."/>
            <person name="McDonough S."/>
            <person name="Mehta T."/>
            <person name="Meldrim J."/>
            <person name="Meneus L."/>
            <person name="Mihai O."/>
            <person name="Mihalev A."/>
            <person name="Mihova T."/>
            <person name="Mittelman R."/>
            <person name="Mlenga V."/>
            <person name="Montmayeur A."/>
            <person name="Mulrain L."/>
            <person name="Navidi A."/>
            <person name="Naylor J."/>
            <person name="Negash T."/>
            <person name="Nguyen T."/>
            <person name="Nguyen N."/>
            <person name="Nicol R."/>
            <person name="Norbu C."/>
            <person name="Norbu N."/>
            <person name="Novod N."/>
            <person name="O'Neill B."/>
            <person name="Osman S."/>
            <person name="Markiewicz E."/>
            <person name="Oyono O.L."/>
            <person name="Patti C."/>
            <person name="Phunkhang P."/>
            <person name="Pierre F."/>
            <person name="Priest M."/>
            <person name="Raghuraman S."/>
            <person name="Rege F."/>
            <person name="Reyes R."/>
            <person name="Rise C."/>
            <person name="Rogov P."/>
            <person name="Ross K."/>
            <person name="Ryan E."/>
            <person name="Settipalli S."/>
            <person name="Shea T."/>
            <person name="Sherpa N."/>
            <person name="Shi L."/>
            <person name="Shih D."/>
            <person name="Sparrow T."/>
            <person name="Spaulding J."/>
            <person name="Stalker J."/>
            <person name="Stange-Thomann N."/>
            <person name="Stavropoulos S."/>
            <person name="Stone C."/>
            <person name="Strader C."/>
            <person name="Tesfaye S."/>
            <person name="Thomson T."/>
            <person name="Thoulutsang Y."/>
            <person name="Thoulutsang D."/>
            <person name="Topham K."/>
            <person name="Topping I."/>
            <person name="Tsamla T."/>
            <person name="Vassiliev H."/>
            <person name="Vo A."/>
            <person name="Wangchuk T."/>
            <person name="Wangdi T."/>
            <person name="Weiand M."/>
            <person name="Wilkinson J."/>
            <person name="Wilson A."/>
            <person name="Yadav S."/>
            <person name="Young G."/>
            <person name="Yu Q."/>
            <person name="Zembek L."/>
            <person name="Zhong D."/>
            <person name="Zimmer A."/>
            <person name="Zwirko Z."/>
            <person name="Jaffe D.B."/>
            <person name="Alvarez P."/>
            <person name="Brockman W."/>
            <person name="Butler J."/>
            <person name="Chin C."/>
            <person name="Gnerre S."/>
            <person name="MacCallum I."/>
            <person name="Graves J.A."/>
            <person name="Ponting C.P."/>
            <person name="Breen M."/>
            <person name="Samollow P.B."/>
            <person name="Lander E.S."/>
            <person name="Lindblad-Toh K."/>
        </authorList>
    </citation>
    <scope>NUCLEOTIDE SEQUENCE [LARGE SCALE GENOMIC DNA]</scope>
</reference>
<evidence type="ECO:0000256" key="2">
    <source>
        <dbReference type="ARBA" id="ARBA00007230"/>
    </source>
</evidence>
<evidence type="ECO:0000256" key="1">
    <source>
        <dbReference type="ARBA" id="ARBA00004141"/>
    </source>
</evidence>
<keyword evidence="7" id="KW-1185">Reference proteome</keyword>
<comment type="similarity">
    <text evidence="2">Belongs to the NIPA family.</text>
</comment>
<comment type="subcellular location">
    <subcellularLocation>
        <location evidence="1">Membrane</location>
        <topology evidence="1">Multi-pass membrane protein</topology>
    </subcellularLocation>
</comment>
<accession>A0A5F8GBY3</accession>
<dbReference type="Ensembl" id="ENSMODT00000073000.1">
    <property type="protein sequence ID" value="ENSMODP00000044899.1"/>
    <property type="gene ID" value="ENSMODG00000043742.1"/>
</dbReference>
<evidence type="ECO:0000256" key="5">
    <source>
        <dbReference type="ARBA" id="ARBA00023136"/>
    </source>
</evidence>
<dbReference type="InParanoid" id="A0A5F8GBY3"/>
<evidence type="ECO:0000256" key="3">
    <source>
        <dbReference type="ARBA" id="ARBA00022692"/>
    </source>
</evidence>
<dbReference type="GO" id="GO:0016020">
    <property type="term" value="C:membrane"/>
    <property type="evidence" value="ECO:0007669"/>
    <property type="project" value="UniProtKB-SubCell"/>
</dbReference>
<protein>
    <submittedName>
        <fullName evidence="6">Uncharacterized protein</fullName>
    </submittedName>
</protein>
<dbReference type="Proteomes" id="UP000002280">
    <property type="component" value="Chromosome 3"/>
</dbReference>
<dbReference type="AlphaFoldDB" id="A0A5F8GBY3"/>
<reference evidence="6" key="3">
    <citation type="submission" date="2025-09" db="UniProtKB">
        <authorList>
            <consortium name="Ensembl"/>
        </authorList>
    </citation>
    <scope>IDENTIFICATION</scope>
</reference>
<dbReference type="GeneTree" id="ENSGT00980000203281"/>
<dbReference type="GO" id="GO:0015095">
    <property type="term" value="F:magnesium ion transmembrane transporter activity"/>
    <property type="evidence" value="ECO:0007669"/>
    <property type="project" value="InterPro"/>
</dbReference>
<keyword evidence="4" id="KW-1133">Transmembrane helix</keyword>
<dbReference type="InterPro" id="IPR008521">
    <property type="entry name" value="Mg_trans_NIPA"/>
</dbReference>
<sequence>MSQDHEKYDFYISLGLTKNSSIFNGKSFIFFKGLLRLARKGSMRTGQGGHAYLKAFFHHKKFIALTVFIIKNKMLYSF</sequence>
<dbReference type="Pfam" id="PF05653">
    <property type="entry name" value="Mg_trans_NIPA"/>
    <property type="match status" value="1"/>
</dbReference>
<proteinExistence type="inferred from homology"/>
<organism evidence="6 7">
    <name type="scientific">Monodelphis domestica</name>
    <name type="common">Gray short-tailed opossum</name>
    <dbReference type="NCBI Taxonomy" id="13616"/>
    <lineage>
        <taxon>Eukaryota</taxon>
        <taxon>Metazoa</taxon>
        <taxon>Chordata</taxon>
        <taxon>Craniata</taxon>
        <taxon>Vertebrata</taxon>
        <taxon>Euteleostomi</taxon>
        <taxon>Mammalia</taxon>
        <taxon>Metatheria</taxon>
        <taxon>Didelphimorphia</taxon>
        <taxon>Didelphidae</taxon>
        <taxon>Monodelphis</taxon>
    </lineage>
</organism>
<reference evidence="6" key="2">
    <citation type="submission" date="2025-08" db="UniProtKB">
        <authorList>
            <consortium name="Ensembl"/>
        </authorList>
    </citation>
    <scope>IDENTIFICATION</scope>
</reference>
<name>A0A5F8GBY3_MONDO</name>
<dbReference type="STRING" id="13616.ENSMODP00000044899"/>
<dbReference type="Bgee" id="ENSMODG00000043742">
    <property type="expression patterns" value="Expressed in lung"/>
</dbReference>